<proteinExistence type="predicted"/>
<dbReference type="Gene3D" id="3.40.50.2000">
    <property type="entry name" value="Glycogen Phosphorylase B"/>
    <property type="match status" value="1"/>
</dbReference>
<dbReference type="RefSeq" id="WP_282010207.1">
    <property type="nucleotide sequence ID" value="NZ_OX336137.1"/>
</dbReference>
<name>A0ABM9HAW0_9BACT</name>
<accession>A0ABM9HAW0</accession>
<evidence type="ECO:0000313" key="2">
    <source>
        <dbReference type="Proteomes" id="UP001157733"/>
    </source>
</evidence>
<dbReference type="EMBL" id="OX336137">
    <property type="protein sequence ID" value="CAI2717255.1"/>
    <property type="molecule type" value="Genomic_DNA"/>
</dbReference>
<organism evidence="1 2">
    <name type="scientific">Nitrospina watsonii</name>
    <dbReference type="NCBI Taxonomy" id="1323948"/>
    <lineage>
        <taxon>Bacteria</taxon>
        <taxon>Pseudomonadati</taxon>
        <taxon>Nitrospinota/Tectimicrobiota group</taxon>
        <taxon>Nitrospinota</taxon>
        <taxon>Nitrospinia</taxon>
        <taxon>Nitrospinales</taxon>
        <taxon>Nitrospinaceae</taxon>
        <taxon>Nitrospina</taxon>
    </lineage>
</organism>
<gene>
    <name evidence="1" type="ORF">NSPWAT_0396</name>
</gene>
<protein>
    <submittedName>
        <fullName evidence="1">Uncharacterized protein</fullName>
    </submittedName>
</protein>
<dbReference type="Proteomes" id="UP001157733">
    <property type="component" value="Chromosome"/>
</dbReference>
<reference evidence="1 2" key="1">
    <citation type="submission" date="2022-09" db="EMBL/GenBank/DDBJ databases">
        <authorList>
            <person name="Kop L."/>
        </authorList>
    </citation>
    <scope>NUCLEOTIDE SEQUENCE [LARGE SCALE GENOMIC DNA]</scope>
    <source>
        <strain evidence="1 2">347</strain>
    </source>
</reference>
<sequence length="105" mass="12169">MRILRTLQTFLPEDDDASQQAWDLSRQLQQKGVASPILTTYWHTDPHLPEKEDVDGVSIRRLPVQWGMMGYGFSLGAIGYLRRFDIVHTHGFRNFLTDSAFFLRS</sequence>
<evidence type="ECO:0000313" key="1">
    <source>
        <dbReference type="EMBL" id="CAI2717255.1"/>
    </source>
</evidence>
<keyword evidence="2" id="KW-1185">Reference proteome</keyword>